<comment type="similarity">
    <text evidence="1">Belongs to the DNA polymerase type-Y family.</text>
</comment>
<dbReference type="GO" id="GO:0003887">
    <property type="term" value="F:DNA-directed DNA polymerase activity"/>
    <property type="evidence" value="ECO:0007669"/>
    <property type="project" value="UniProtKB-KW"/>
</dbReference>
<dbReference type="Pfam" id="PF11798">
    <property type="entry name" value="IMS_HHH"/>
    <property type="match status" value="1"/>
</dbReference>
<proteinExistence type="inferred from homology"/>
<keyword evidence="5" id="KW-0239">DNA-directed DNA polymerase</keyword>
<dbReference type="SUPFAM" id="SSF56672">
    <property type="entry name" value="DNA/RNA polymerases"/>
    <property type="match status" value="1"/>
</dbReference>
<feature type="domain" description="UmuC" evidence="4">
    <location>
        <begin position="124"/>
        <end position="303"/>
    </location>
</feature>
<dbReference type="InterPro" id="IPR001126">
    <property type="entry name" value="UmuC"/>
</dbReference>
<dbReference type="InterPro" id="IPR036775">
    <property type="entry name" value="DNA_pol_Y-fam_lit_finger_sf"/>
</dbReference>
<dbReference type="Gene3D" id="3.30.1490.100">
    <property type="entry name" value="DNA polymerase, Y-family, little finger domain"/>
    <property type="match status" value="1"/>
</dbReference>
<dbReference type="Gene3D" id="3.30.160.60">
    <property type="entry name" value="Classic Zinc Finger"/>
    <property type="match status" value="1"/>
</dbReference>
<name>A0ABY8ENM0_MALFU</name>
<dbReference type="InterPro" id="IPR050116">
    <property type="entry name" value="DNA_polymerase-Y"/>
</dbReference>
<dbReference type="EMBL" id="CP046235">
    <property type="protein sequence ID" value="WFD47131.1"/>
    <property type="molecule type" value="Genomic_DNA"/>
</dbReference>
<gene>
    <name evidence="5" type="ORF">GLX27_001779</name>
</gene>
<evidence type="ECO:0000313" key="6">
    <source>
        <dbReference type="Proteomes" id="UP000818624"/>
    </source>
</evidence>
<dbReference type="PANTHER" id="PTHR11076">
    <property type="entry name" value="DNA REPAIR POLYMERASE UMUC / TRANSFERASE FAMILY MEMBER"/>
    <property type="match status" value="1"/>
</dbReference>
<dbReference type="Gene3D" id="3.30.70.270">
    <property type="match status" value="1"/>
</dbReference>
<dbReference type="Proteomes" id="UP000818624">
    <property type="component" value="Chromosome 2"/>
</dbReference>
<keyword evidence="5" id="KW-0808">Transferase</keyword>
<organism evidence="5 6">
    <name type="scientific">Malassezia furfur</name>
    <name type="common">Pityriasis versicolor infection agent</name>
    <name type="synonym">Pityrosporum furfur</name>
    <dbReference type="NCBI Taxonomy" id="55194"/>
    <lineage>
        <taxon>Eukaryota</taxon>
        <taxon>Fungi</taxon>
        <taxon>Dikarya</taxon>
        <taxon>Basidiomycota</taxon>
        <taxon>Ustilaginomycotina</taxon>
        <taxon>Malasseziomycetes</taxon>
        <taxon>Malasseziales</taxon>
        <taxon>Malasseziaceae</taxon>
        <taxon>Malassezia</taxon>
    </lineage>
</organism>
<dbReference type="InterPro" id="IPR022880">
    <property type="entry name" value="DNApol_IV"/>
</dbReference>
<feature type="compositionally biased region" description="Basic residues" evidence="3">
    <location>
        <begin position="565"/>
        <end position="574"/>
    </location>
</feature>
<evidence type="ECO:0000259" key="4">
    <source>
        <dbReference type="PROSITE" id="PS50173"/>
    </source>
</evidence>
<dbReference type="PANTHER" id="PTHR11076:SF33">
    <property type="entry name" value="DNA POLYMERASE KAPPA"/>
    <property type="match status" value="1"/>
</dbReference>
<dbReference type="Gene3D" id="3.40.1170.60">
    <property type="match status" value="1"/>
</dbReference>
<dbReference type="Gene3D" id="1.10.150.810">
    <property type="match status" value="2"/>
</dbReference>
<accession>A0ABY8ENM0</accession>
<keyword evidence="5" id="KW-0548">Nucleotidyltransferase</keyword>
<sequence length="591" mass="64003">MPDAAPDAPLDAPRAGGAPPPPDADEDDASFRKRMAGPSSHKAGLAPDDDARIADTIHRVSRGSKFYENQRARHAAVTRRIARVCARRDEALASLSAHARTQLTARADRLAAQLEGGRDLSRTLLHCDMDMFYAAVELQRDPSLRGTCFAVGHGVLLTASYEARTLGVRSGMAEFVARALCPHLHVVPAHMDRYRAASEAVMRVLRRYDPDLVPRSLDEAYLDVTPVLERDGIDAEALVAQLRADVECATGLTVSVGIAPNTLLAKIASDRHKPNGQCRVPPDRDAILAFLHDLPVRKVPGIGHVTERILDALDVPTCGALWARRGELSVCMDHFSFLLAAALGIGASRLHRPARTERKSVGRENTFAPTAQPDALDAQLRQTCTQLAADLARLDFRARTVALVGKHDTFARFTRQHSVAPRSVATFDELYALGRSLLAQEHAAAAAQHRPLTLRLLGVRASALVDVGAHDASPLERWLQAAPVHTCPVCAQAIHVEPGASEVQRSEQINRHMDRCLGVDEQAERPTVPCASPPPGVRKRPAPEARPASPAASEARTAPPDPPRKRPAPAPRRKAPADTPRLDSYLARYAS</sequence>
<dbReference type="InterPro" id="IPR043502">
    <property type="entry name" value="DNA/RNA_pol_sf"/>
</dbReference>
<dbReference type="InterPro" id="IPR043128">
    <property type="entry name" value="Rev_trsase/Diguanyl_cyclase"/>
</dbReference>
<feature type="compositionally biased region" description="Low complexity" evidence="3">
    <location>
        <begin position="1"/>
        <end position="17"/>
    </location>
</feature>
<dbReference type="Pfam" id="PF11799">
    <property type="entry name" value="IMS_C"/>
    <property type="match status" value="1"/>
</dbReference>
<evidence type="ECO:0000313" key="5">
    <source>
        <dbReference type="EMBL" id="WFD47131.1"/>
    </source>
</evidence>
<protein>
    <recommendedName>
        <fullName evidence="2">DNA polymerase kappa</fullName>
    </recommendedName>
</protein>
<feature type="region of interest" description="Disordered" evidence="3">
    <location>
        <begin position="520"/>
        <end position="591"/>
    </location>
</feature>
<dbReference type="Pfam" id="PF00817">
    <property type="entry name" value="IMS"/>
    <property type="match status" value="1"/>
</dbReference>
<evidence type="ECO:0000256" key="3">
    <source>
        <dbReference type="SAM" id="MobiDB-lite"/>
    </source>
</evidence>
<dbReference type="InterPro" id="IPR017961">
    <property type="entry name" value="DNA_pol_Y-fam_little_finger"/>
</dbReference>
<evidence type="ECO:0000256" key="1">
    <source>
        <dbReference type="ARBA" id="ARBA00010945"/>
    </source>
</evidence>
<dbReference type="CDD" id="cd03586">
    <property type="entry name" value="PolY_Pol_IV_kappa"/>
    <property type="match status" value="1"/>
</dbReference>
<reference evidence="5 6" key="1">
    <citation type="journal article" date="2020" name="Elife">
        <title>Loss of centromere function drives karyotype evolution in closely related Malassezia species.</title>
        <authorList>
            <person name="Sankaranarayanan S.R."/>
            <person name="Ianiri G."/>
            <person name="Coelho M.A."/>
            <person name="Reza M.H."/>
            <person name="Thimmappa B.C."/>
            <person name="Ganguly P."/>
            <person name="Vadnala R.N."/>
            <person name="Sun S."/>
            <person name="Siddharthan R."/>
            <person name="Tellgren-Roth C."/>
            <person name="Dawson T.L."/>
            <person name="Heitman J."/>
            <person name="Sanyal K."/>
        </authorList>
    </citation>
    <scope>NUCLEOTIDE SEQUENCE [LARGE SCALE GENOMIC DNA]</scope>
    <source>
        <strain evidence="5">CBS14141</strain>
    </source>
</reference>
<dbReference type="InterPro" id="IPR024728">
    <property type="entry name" value="PolY_HhH_motif"/>
</dbReference>
<feature type="region of interest" description="Disordered" evidence="3">
    <location>
        <begin position="1"/>
        <end position="51"/>
    </location>
</feature>
<feature type="compositionally biased region" description="Low complexity" evidence="3">
    <location>
        <begin position="545"/>
        <end position="558"/>
    </location>
</feature>
<evidence type="ECO:0000256" key="2">
    <source>
        <dbReference type="ARBA" id="ARBA00016178"/>
    </source>
</evidence>
<dbReference type="SUPFAM" id="SSF100879">
    <property type="entry name" value="Lesion bypass DNA polymerase (Y-family), little finger domain"/>
    <property type="match status" value="1"/>
</dbReference>
<keyword evidence="6" id="KW-1185">Reference proteome</keyword>
<dbReference type="PROSITE" id="PS50173">
    <property type="entry name" value="UMUC"/>
    <property type="match status" value="1"/>
</dbReference>